<name>A0A2P2NXS7_RHIMU</name>
<sequence>MGNLENQVSIHTSIKVEYCKIQFVQPGTNSDLY</sequence>
<protein>
    <submittedName>
        <fullName evidence="1">Uncharacterized protein</fullName>
    </submittedName>
</protein>
<evidence type="ECO:0000313" key="1">
    <source>
        <dbReference type="EMBL" id="MBX47191.1"/>
    </source>
</evidence>
<proteinExistence type="predicted"/>
<dbReference type="EMBL" id="GGEC01066707">
    <property type="protein sequence ID" value="MBX47191.1"/>
    <property type="molecule type" value="Transcribed_RNA"/>
</dbReference>
<accession>A0A2P2NXS7</accession>
<organism evidence="1">
    <name type="scientific">Rhizophora mucronata</name>
    <name type="common">Asiatic mangrove</name>
    <dbReference type="NCBI Taxonomy" id="61149"/>
    <lineage>
        <taxon>Eukaryota</taxon>
        <taxon>Viridiplantae</taxon>
        <taxon>Streptophyta</taxon>
        <taxon>Embryophyta</taxon>
        <taxon>Tracheophyta</taxon>
        <taxon>Spermatophyta</taxon>
        <taxon>Magnoliopsida</taxon>
        <taxon>eudicotyledons</taxon>
        <taxon>Gunneridae</taxon>
        <taxon>Pentapetalae</taxon>
        <taxon>rosids</taxon>
        <taxon>fabids</taxon>
        <taxon>Malpighiales</taxon>
        <taxon>Rhizophoraceae</taxon>
        <taxon>Rhizophora</taxon>
    </lineage>
</organism>
<dbReference type="AlphaFoldDB" id="A0A2P2NXS7"/>
<reference evidence="1" key="1">
    <citation type="submission" date="2018-02" db="EMBL/GenBank/DDBJ databases">
        <title>Rhizophora mucronata_Transcriptome.</title>
        <authorList>
            <person name="Meera S.P."/>
            <person name="Sreeshan A."/>
            <person name="Augustine A."/>
        </authorList>
    </citation>
    <scope>NUCLEOTIDE SEQUENCE</scope>
    <source>
        <tissue evidence="1">Leaf</tissue>
    </source>
</reference>